<dbReference type="InterPro" id="IPR051324">
    <property type="entry name" value="Stress/Tellurium_Resist"/>
</dbReference>
<comment type="caution">
    <text evidence="4">The sequence shown here is derived from an EMBL/GenBank/DDBJ whole genome shotgun (WGS) entry which is preliminary data.</text>
</comment>
<dbReference type="InterPro" id="IPR003325">
    <property type="entry name" value="TerD"/>
</dbReference>
<gene>
    <name evidence="4" type="ORF">ACH3YB_19310</name>
</gene>
<dbReference type="RefSeq" id="WP_161376574.1">
    <property type="nucleotide sequence ID" value="NZ_JBEPAR010000005.1"/>
</dbReference>
<dbReference type="Pfam" id="PF02342">
    <property type="entry name" value="TerD"/>
    <property type="match status" value="1"/>
</dbReference>
<dbReference type="Gene3D" id="2.60.60.30">
    <property type="entry name" value="sav2460 like domains"/>
    <property type="match status" value="2"/>
</dbReference>
<proteinExistence type="inferred from homology"/>
<dbReference type="EMBL" id="JBIQWK010000005">
    <property type="protein sequence ID" value="MFI0573770.1"/>
    <property type="molecule type" value="Genomic_DNA"/>
</dbReference>
<sequence>MSKGSNTPVPTTALRVELGWRSGPGVPDADASALLLVGGKVRSDADFVFYNQPAHASGAVRHEGKRDAGGRVTDSLLVDLTRVEPAIETVILAASSDGGPFGQVPDLYIEVRDTAQNTVVARFDNPGASVETAFVLGEFYRRQGAWKFRAVGQGYDSGLEGLATDYGISVDEPQHAPPSTPPAPAPPVPPAPAQPAPTAPSAPPAYPVTAPPPPPATAPPAPSAEPVRLTKVTLTKAAPSVSLTKQGGTSGAMRVNLNWQVRKQFSGWARKLGRPVAMHDDLDLDLCCLYELSDGSKGVVQALGNAFGALHQPPFIHLDGDDRTGAVSTGENLTISLDHQRYFRRILVFVTIYEGARSFADLHATVTLQPQYGAPVDFSLDECTVPSTVCALALITNTGSDLVVQREARYLVPERGVSPQRTVDYAYGWGMNWTPGRK</sequence>
<feature type="domain" description="TerD" evidence="3">
    <location>
        <begin position="1"/>
        <end position="166"/>
    </location>
</feature>
<evidence type="ECO:0000259" key="3">
    <source>
        <dbReference type="Pfam" id="PF02342"/>
    </source>
</evidence>
<reference evidence="4 5" key="1">
    <citation type="submission" date="2024-10" db="EMBL/GenBank/DDBJ databases">
        <authorList>
            <person name="Wannawong T."/>
            <person name="Kuncharoen N."/>
            <person name="Mhuantong W."/>
        </authorList>
    </citation>
    <scope>NUCLEOTIDE SEQUENCE [LARGE SCALE GENOMIC DNA]</scope>
    <source>
        <strain evidence="4 5">CALK1-4</strain>
    </source>
</reference>
<evidence type="ECO:0000256" key="1">
    <source>
        <dbReference type="ARBA" id="ARBA00008775"/>
    </source>
</evidence>
<dbReference type="InterPro" id="IPR017115">
    <property type="entry name" value="Tellurite_resistance_TerA"/>
</dbReference>
<dbReference type="Proteomes" id="UP001610810">
    <property type="component" value="Unassembled WGS sequence"/>
</dbReference>
<comment type="similarity">
    <text evidence="1">Belongs to the CAPAB/TerDEXZ family.</text>
</comment>
<evidence type="ECO:0000313" key="5">
    <source>
        <dbReference type="Proteomes" id="UP001610810"/>
    </source>
</evidence>
<dbReference type="CDD" id="cd06974">
    <property type="entry name" value="TerD_like"/>
    <property type="match status" value="2"/>
</dbReference>
<dbReference type="PANTHER" id="PTHR32097">
    <property type="entry name" value="CAMP-BINDING PROTEIN 1-RELATED"/>
    <property type="match status" value="1"/>
</dbReference>
<name>A0ABW7S0L4_STRTE</name>
<dbReference type="PANTHER" id="PTHR32097:SF4">
    <property type="entry name" value="GENERAL STRESS PROTEIN 16U"/>
    <property type="match status" value="1"/>
</dbReference>
<protein>
    <submittedName>
        <fullName evidence="4">TerD family protein</fullName>
    </submittedName>
</protein>
<accession>A0ABW7S0L4</accession>
<evidence type="ECO:0000313" key="4">
    <source>
        <dbReference type="EMBL" id="MFI0573770.1"/>
    </source>
</evidence>
<feature type="compositionally biased region" description="Pro residues" evidence="2">
    <location>
        <begin position="175"/>
        <end position="223"/>
    </location>
</feature>
<feature type="region of interest" description="Disordered" evidence="2">
    <location>
        <begin position="169"/>
        <end position="225"/>
    </location>
</feature>
<keyword evidence="5" id="KW-1185">Reference proteome</keyword>
<dbReference type="PIRSF" id="PIRSF037118">
    <property type="entry name" value="Tellurite_resistance_TerA"/>
    <property type="match status" value="1"/>
</dbReference>
<evidence type="ECO:0000256" key="2">
    <source>
        <dbReference type="SAM" id="MobiDB-lite"/>
    </source>
</evidence>
<organism evidence="4 5">
    <name type="scientific">Streptomyces tendae</name>
    <dbReference type="NCBI Taxonomy" id="1932"/>
    <lineage>
        <taxon>Bacteria</taxon>
        <taxon>Bacillati</taxon>
        <taxon>Actinomycetota</taxon>
        <taxon>Actinomycetes</taxon>
        <taxon>Kitasatosporales</taxon>
        <taxon>Streptomycetaceae</taxon>
        <taxon>Streptomyces</taxon>
    </lineage>
</organism>